<keyword evidence="5" id="KW-0190">Covalent protein-DNA linkage</keyword>
<dbReference type="EC" id="3.4.-.-" evidence="8"/>
<evidence type="ECO:0000313" key="10">
    <source>
        <dbReference type="Proteomes" id="UP000604381"/>
    </source>
</evidence>
<dbReference type="GO" id="GO:0006508">
    <property type="term" value="P:proteolysis"/>
    <property type="evidence" value="ECO:0007669"/>
    <property type="project" value="UniProtKB-KW"/>
</dbReference>
<dbReference type="InterPro" id="IPR036590">
    <property type="entry name" value="SRAP-like"/>
</dbReference>
<evidence type="ECO:0000256" key="2">
    <source>
        <dbReference type="ARBA" id="ARBA00022670"/>
    </source>
</evidence>
<evidence type="ECO:0000256" key="3">
    <source>
        <dbReference type="ARBA" id="ARBA00022763"/>
    </source>
</evidence>
<proteinExistence type="inferred from homology"/>
<keyword evidence="2 8" id="KW-0645">Protease</keyword>
<comment type="caution">
    <text evidence="9">The sequence shown here is derived from an EMBL/GenBank/DDBJ whole genome shotgun (WGS) entry which is preliminary data.</text>
</comment>
<keyword evidence="4 8" id="KW-0378">Hydrolase</keyword>
<dbReference type="AlphaFoldDB" id="A0A930UGG9"/>
<evidence type="ECO:0000256" key="1">
    <source>
        <dbReference type="ARBA" id="ARBA00008136"/>
    </source>
</evidence>
<dbReference type="GO" id="GO:0003697">
    <property type="term" value="F:single-stranded DNA binding"/>
    <property type="evidence" value="ECO:0007669"/>
    <property type="project" value="InterPro"/>
</dbReference>
<dbReference type="InterPro" id="IPR003738">
    <property type="entry name" value="SRAP"/>
</dbReference>
<dbReference type="Proteomes" id="UP000604381">
    <property type="component" value="Unassembled WGS sequence"/>
</dbReference>
<evidence type="ECO:0000256" key="6">
    <source>
        <dbReference type="ARBA" id="ARBA00023125"/>
    </source>
</evidence>
<dbReference type="SUPFAM" id="SSF143081">
    <property type="entry name" value="BB1717-like"/>
    <property type="match status" value="1"/>
</dbReference>
<keyword evidence="10" id="KW-1185">Reference proteome</keyword>
<protein>
    <recommendedName>
        <fullName evidence="8">Abasic site processing protein</fullName>
        <ecNumber evidence="8">3.4.-.-</ecNumber>
    </recommendedName>
</protein>
<dbReference type="Gene3D" id="3.90.1680.10">
    <property type="entry name" value="SOS response associated peptidase-like"/>
    <property type="match status" value="1"/>
</dbReference>
<organism evidence="9 10">
    <name type="scientific">Candidatus Amphirhobacter heronislandensis</name>
    <dbReference type="NCBI Taxonomy" id="1732024"/>
    <lineage>
        <taxon>Bacteria</taxon>
        <taxon>Pseudomonadati</taxon>
        <taxon>Pseudomonadota</taxon>
        <taxon>Gammaproteobacteria</taxon>
        <taxon>Candidatus Tethybacterales</taxon>
        <taxon>Candidatus Tethybacteraceae</taxon>
        <taxon>Candidatus Amphirhobacter</taxon>
    </lineage>
</organism>
<evidence type="ECO:0000313" key="9">
    <source>
        <dbReference type="EMBL" id="MBF2735331.1"/>
    </source>
</evidence>
<dbReference type="Pfam" id="PF02586">
    <property type="entry name" value="SRAP"/>
    <property type="match status" value="1"/>
</dbReference>
<keyword evidence="3" id="KW-0227">DNA damage</keyword>
<dbReference type="GO" id="GO:0106300">
    <property type="term" value="P:protein-DNA covalent cross-linking repair"/>
    <property type="evidence" value="ECO:0007669"/>
    <property type="project" value="InterPro"/>
</dbReference>
<evidence type="ECO:0000256" key="7">
    <source>
        <dbReference type="ARBA" id="ARBA00023239"/>
    </source>
</evidence>
<dbReference type="GO" id="GO:0008233">
    <property type="term" value="F:peptidase activity"/>
    <property type="evidence" value="ECO:0007669"/>
    <property type="project" value="UniProtKB-KW"/>
</dbReference>
<sequence>MCVQIGVDFTWERLREELAAATADDEAGWLPQEVLKGYAQPSIPAAWTAGDGGRTLRLLRWGFAAHADAKPHLNARRETLAAKPTFAAAAQTGRCLLPVSCWHEWRRNGRKREPYRLAAKDGRLLTFAGVRSGGSCAVVTVPAAGVAAWVHNTGLRMPLIIEPAARAAWLDADFSELAALASSDASDLEATYLSQEPRQGELV</sequence>
<dbReference type="GO" id="GO:0016829">
    <property type="term" value="F:lyase activity"/>
    <property type="evidence" value="ECO:0007669"/>
    <property type="project" value="UniProtKB-KW"/>
</dbReference>
<comment type="similarity">
    <text evidence="1 8">Belongs to the SOS response-associated peptidase family.</text>
</comment>
<dbReference type="EMBL" id="JADHEI010000033">
    <property type="protein sequence ID" value="MBF2735331.1"/>
    <property type="molecule type" value="Genomic_DNA"/>
</dbReference>
<reference evidence="9" key="1">
    <citation type="submission" date="2020-10" db="EMBL/GenBank/DDBJ databases">
        <title>An improved Amphimedon queenslandica hologenome assembly reveals how three proteobacterial symbionts can extend the metabolic phenotypic of their marine sponge host.</title>
        <authorList>
            <person name="Degnan B."/>
            <person name="Degnan S."/>
            <person name="Xiang X."/>
        </authorList>
    </citation>
    <scope>NUCLEOTIDE SEQUENCE</scope>
    <source>
        <strain evidence="9">AqS2</strain>
    </source>
</reference>
<evidence type="ECO:0000256" key="4">
    <source>
        <dbReference type="ARBA" id="ARBA00022801"/>
    </source>
</evidence>
<gene>
    <name evidence="9" type="ORF">ISN26_04505</name>
</gene>
<name>A0A930UGG9_9GAMM</name>
<evidence type="ECO:0000256" key="8">
    <source>
        <dbReference type="RuleBase" id="RU364100"/>
    </source>
</evidence>
<dbReference type="PANTHER" id="PTHR13604:SF0">
    <property type="entry name" value="ABASIC SITE PROCESSING PROTEIN HMCES"/>
    <property type="match status" value="1"/>
</dbReference>
<accession>A0A930UGG9</accession>
<dbReference type="PANTHER" id="PTHR13604">
    <property type="entry name" value="DC12-RELATED"/>
    <property type="match status" value="1"/>
</dbReference>
<keyword evidence="6" id="KW-0238">DNA-binding</keyword>
<keyword evidence="7" id="KW-0456">Lyase</keyword>
<evidence type="ECO:0000256" key="5">
    <source>
        <dbReference type="ARBA" id="ARBA00023124"/>
    </source>
</evidence>